<feature type="chain" id="PRO_5003999617" evidence="1">
    <location>
        <begin position="30"/>
        <end position="145"/>
    </location>
</feature>
<protein>
    <submittedName>
        <fullName evidence="2">Uncharacterized protein</fullName>
    </submittedName>
</protein>
<proteinExistence type="predicted"/>
<dbReference type="InParanoid" id="L9KQU4"/>
<accession>L9KQU4</accession>
<reference evidence="3" key="2">
    <citation type="journal article" date="2013" name="Nat. Commun.">
        <title>Genome of the Chinese tree shrew.</title>
        <authorList>
            <person name="Fan Y."/>
            <person name="Huang Z.Y."/>
            <person name="Cao C.C."/>
            <person name="Chen C.S."/>
            <person name="Chen Y.X."/>
            <person name="Fan D.D."/>
            <person name="He J."/>
            <person name="Hou H.L."/>
            <person name="Hu L."/>
            <person name="Hu X.T."/>
            <person name="Jiang X.T."/>
            <person name="Lai R."/>
            <person name="Lang Y.S."/>
            <person name="Liang B."/>
            <person name="Liao S.G."/>
            <person name="Mu D."/>
            <person name="Ma Y.Y."/>
            <person name="Niu Y.Y."/>
            <person name="Sun X.Q."/>
            <person name="Xia J.Q."/>
            <person name="Xiao J."/>
            <person name="Xiong Z.Q."/>
            <person name="Xu L."/>
            <person name="Yang L."/>
            <person name="Zhang Y."/>
            <person name="Zhao W."/>
            <person name="Zhao X.D."/>
            <person name="Zheng Y.T."/>
            <person name="Zhou J.M."/>
            <person name="Zhu Y.B."/>
            <person name="Zhang G.J."/>
            <person name="Wang J."/>
            <person name="Yao Y.G."/>
        </authorList>
    </citation>
    <scope>NUCLEOTIDE SEQUENCE [LARGE SCALE GENOMIC DNA]</scope>
</reference>
<dbReference type="AlphaFoldDB" id="L9KQU4"/>
<keyword evidence="3" id="KW-1185">Reference proteome</keyword>
<gene>
    <name evidence="2" type="ORF">TREES_T100019392</name>
</gene>
<name>L9KQU4_TUPCH</name>
<sequence length="145" mass="15509">MPPRRRTGDCPVLLPGALFLALRHCLVLGRGRANGQSLKPDSVLSGAAWGHRELIWKTTVLRSLCGCSGRLVPAVGAVRAADTPSQWVPASQWVASVSRIAQALYLRQGGASTLSATCVLRPGAHVLLLPKGNRRLDLETPEDQD</sequence>
<evidence type="ECO:0000313" key="2">
    <source>
        <dbReference type="EMBL" id="ELW65073.1"/>
    </source>
</evidence>
<dbReference type="Proteomes" id="UP000011518">
    <property type="component" value="Unassembled WGS sequence"/>
</dbReference>
<dbReference type="EMBL" id="KB320702">
    <property type="protein sequence ID" value="ELW65073.1"/>
    <property type="molecule type" value="Genomic_DNA"/>
</dbReference>
<evidence type="ECO:0000313" key="3">
    <source>
        <dbReference type="Proteomes" id="UP000011518"/>
    </source>
</evidence>
<keyword evidence="1" id="KW-0732">Signal</keyword>
<feature type="signal peptide" evidence="1">
    <location>
        <begin position="1"/>
        <end position="29"/>
    </location>
</feature>
<organism evidence="2 3">
    <name type="scientific">Tupaia chinensis</name>
    <name type="common">Chinese tree shrew</name>
    <name type="synonym">Tupaia belangeri chinensis</name>
    <dbReference type="NCBI Taxonomy" id="246437"/>
    <lineage>
        <taxon>Eukaryota</taxon>
        <taxon>Metazoa</taxon>
        <taxon>Chordata</taxon>
        <taxon>Craniata</taxon>
        <taxon>Vertebrata</taxon>
        <taxon>Euteleostomi</taxon>
        <taxon>Mammalia</taxon>
        <taxon>Eutheria</taxon>
        <taxon>Euarchontoglires</taxon>
        <taxon>Scandentia</taxon>
        <taxon>Tupaiidae</taxon>
        <taxon>Tupaia</taxon>
    </lineage>
</organism>
<reference evidence="3" key="1">
    <citation type="submission" date="2012-07" db="EMBL/GenBank/DDBJ databases">
        <title>Genome of the Chinese tree shrew, a rising model animal genetically related to primates.</title>
        <authorList>
            <person name="Zhang G."/>
            <person name="Fan Y."/>
            <person name="Yao Y."/>
            <person name="Huang Z."/>
        </authorList>
    </citation>
    <scope>NUCLEOTIDE SEQUENCE [LARGE SCALE GENOMIC DNA]</scope>
</reference>
<evidence type="ECO:0000256" key="1">
    <source>
        <dbReference type="SAM" id="SignalP"/>
    </source>
</evidence>